<evidence type="ECO:0000313" key="3">
    <source>
        <dbReference type="Proteomes" id="UP001210925"/>
    </source>
</evidence>
<feature type="transmembrane region" description="Helical" evidence="1">
    <location>
        <begin position="186"/>
        <end position="212"/>
    </location>
</feature>
<feature type="transmembrane region" description="Helical" evidence="1">
    <location>
        <begin position="103"/>
        <end position="130"/>
    </location>
</feature>
<dbReference type="EMBL" id="JADGKB010000016">
    <property type="protein sequence ID" value="KAJ3259682.1"/>
    <property type="molecule type" value="Genomic_DNA"/>
</dbReference>
<reference evidence="2" key="1">
    <citation type="submission" date="2020-05" db="EMBL/GenBank/DDBJ databases">
        <title>Phylogenomic resolution of chytrid fungi.</title>
        <authorList>
            <person name="Stajich J.E."/>
            <person name="Amses K."/>
            <person name="Simmons R."/>
            <person name="Seto K."/>
            <person name="Myers J."/>
            <person name="Bonds A."/>
            <person name="Quandt C.A."/>
            <person name="Barry K."/>
            <person name="Liu P."/>
            <person name="Grigoriev I."/>
            <person name="Longcore J.E."/>
            <person name="James T.Y."/>
        </authorList>
    </citation>
    <scope>NUCLEOTIDE SEQUENCE</scope>
    <source>
        <strain evidence="2">PLAUS21</strain>
    </source>
</reference>
<organism evidence="2 3">
    <name type="scientific">Boothiomyces macroporosus</name>
    <dbReference type="NCBI Taxonomy" id="261099"/>
    <lineage>
        <taxon>Eukaryota</taxon>
        <taxon>Fungi</taxon>
        <taxon>Fungi incertae sedis</taxon>
        <taxon>Chytridiomycota</taxon>
        <taxon>Chytridiomycota incertae sedis</taxon>
        <taxon>Chytridiomycetes</taxon>
        <taxon>Rhizophydiales</taxon>
        <taxon>Terramycetaceae</taxon>
        <taxon>Boothiomyces</taxon>
    </lineage>
</organism>
<sequence>MIFMLSTNIVLVILTALNFGVLDSIVVGRIGIILGDLVAIGILWVNTQFLQIFSVLNENITPKKVNIFRVVMFSLVFVADICDIISLIMVGNVPSAISKLNGVGALFMVLLIITYDNAQAIYLTSLILWTKNRDPENLKAKRKLDKEVRASFTKVMLTNIAVLVFDWLAVSYYLYLYLTAFAPNNYTTAAIIGIQICELNAGIHACIMLFVIRALKNFTISDASTSASGISLNKSREPLSPNADIY</sequence>
<evidence type="ECO:0000256" key="1">
    <source>
        <dbReference type="SAM" id="Phobius"/>
    </source>
</evidence>
<evidence type="ECO:0000313" key="2">
    <source>
        <dbReference type="EMBL" id="KAJ3259682.1"/>
    </source>
</evidence>
<dbReference type="Proteomes" id="UP001210925">
    <property type="component" value="Unassembled WGS sequence"/>
</dbReference>
<feature type="transmembrane region" description="Helical" evidence="1">
    <location>
        <begin position="32"/>
        <end position="56"/>
    </location>
</feature>
<keyword evidence="1" id="KW-1133">Transmembrane helix</keyword>
<keyword evidence="3" id="KW-1185">Reference proteome</keyword>
<feature type="transmembrane region" description="Helical" evidence="1">
    <location>
        <begin position="68"/>
        <end position="91"/>
    </location>
</feature>
<feature type="transmembrane region" description="Helical" evidence="1">
    <location>
        <begin position="151"/>
        <end position="174"/>
    </location>
</feature>
<dbReference type="AlphaFoldDB" id="A0AAD5UJF1"/>
<keyword evidence="1" id="KW-0472">Membrane</keyword>
<accession>A0AAD5UJF1</accession>
<gene>
    <name evidence="2" type="ORF">HK103_001943</name>
</gene>
<proteinExistence type="predicted"/>
<keyword evidence="1" id="KW-0812">Transmembrane</keyword>
<protein>
    <submittedName>
        <fullName evidence="2">Uncharacterized protein</fullName>
    </submittedName>
</protein>
<name>A0AAD5UJF1_9FUNG</name>
<comment type="caution">
    <text evidence="2">The sequence shown here is derived from an EMBL/GenBank/DDBJ whole genome shotgun (WGS) entry which is preliminary data.</text>
</comment>